<dbReference type="AlphaFoldDB" id="A0A1G7HTR5"/>
<proteinExistence type="inferred from homology"/>
<dbReference type="Proteomes" id="UP000199412">
    <property type="component" value="Unassembled WGS sequence"/>
</dbReference>
<dbReference type="PANTHER" id="PTHR43236:SF1">
    <property type="entry name" value="BLL7220 PROTEIN"/>
    <property type="match status" value="1"/>
</dbReference>
<dbReference type="SMART" id="SM00530">
    <property type="entry name" value="HTH_XRE"/>
    <property type="match status" value="1"/>
</dbReference>
<protein>
    <submittedName>
        <fullName evidence="3">Zn-dependent peptidase ImmA, M78 family</fullName>
    </submittedName>
</protein>
<evidence type="ECO:0000259" key="2">
    <source>
        <dbReference type="PROSITE" id="PS50943"/>
    </source>
</evidence>
<dbReference type="PROSITE" id="PS50943">
    <property type="entry name" value="HTH_CROC1"/>
    <property type="match status" value="1"/>
</dbReference>
<dbReference type="InterPro" id="IPR001387">
    <property type="entry name" value="Cro/C1-type_HTH"/>
</dbReference>
<organism evidence="3 4">
    <name type="scientific">Rhodospira trueperi</name>
    <dbReference type="NCBI Taxonomy" id="69960"/>
    <lineage>
        <taxon>Bacteria</taxon>
        <taxon>Pseudomonadati</taxon>
        <taxon>Pseudomonadota</taxon>
        <taxon>Alphaproteobacteria</taxon>
        <taxon>Rhodospirillales</taxon>
        <taxon>Rhodospirillaceae</taxon>
        <taxon>Rhodospira</taxon>
    </lineage>
</organism>
<comment type="similarity">
    <text evidence="1">Belongs to the short-chain fatty acyl-CoA assimilation regulator (ScfR) family.</text>
</comment>
<accession>A0A1G7HTR5</accession>
<evidence type="ECO:0000313" key="4">
    <source>
        <dbReference type="Proteomes" id="UP000199412"/>
    </source>
</evidence>
<dbReference type="CDD" id="cd00093">
    <property type="entry name" value="HTH_XRE"/>
    <property type="match status" value="1"/>
</dbReference>
<keyword evidence="4" id="KW-1185">Reference proteome</keyword>
<dbReference type="PANTHER" id="PTHR43236">
    <property type="entry name" value="ANTITOXIN HIGA1"/>
    <property type="match status" value="1"/>
</dbReference>
<evidence type="ECO:0000313" key="3">
    <source>
        <dbReference type="EMBL" id="SDF03459.1"/>
    </source>
</evidence>
<reference evidence="3 4" key="1">
    <citation type="submission" date="2016-10" db="EMBL/GenBank/DDBJ databases">
        <authorList>
            <person name="de Groot N.N."/>
        </authorList>
    </citation>
    <scope>NUCLEOTIDE SEQUENCE [LARGE SCALE GENOMIC DNA]</scope>
    <source>
        <strain evidence="3 4">ATCC 700224</strain>
    </source>
</reference>
<dbReference type="InterPro" id="IPR010982">
    <property type="entry name" value="Lambda_DNA-bd_dom_sf"/>
</dbReference>
<dbReference type="Gene3D" id="1.10.10.2910">
    <property type="match status" value="1"/>
</dbReference>
<dbReference type="InterPro" id="IPR010359">
    <property type="entry name" value="IrrE_HExxH"/>
</dbReference>
<dbReference type="STRING" id="69960.SAMN05421720_1256"/>
<name>A0A1G7HTR5_9PROT</name>
<sequence>MAFTVQGFARKLRGLREQYGNTLSEVAERTGIDTQALQAMEAGTATPAGDEVLILADFFKCEFPWLIEDDATNPDENVTMLLRSEGGRLAASDRHAIAEFLHLCKSQALLEEMSGHRAIWEEFQFTPRGKFFKGHGIDCAKALREHHNLAPNAIIPDIFDWLRKSGLRVFRRALPSSTISGLFVRHPEAGRCVLINYNDDIYRQRFSAAHEAGHALLDADKRYNVSGVNDASSDEYIELRASTFASCFLMPPELLKKFGDADWWRQPDKVAEVAGRLFVSIPALLSALKRDKILDEQAVAMIKAARPRLPHKQEPELMGDYTAPQLERKKALISNGLHTTYVEKVLDAHRQSHISQAKAANMLLVEPGEIADIAALFGTSLHHG</sequence>
<dbReference type="GO" id="GO:0003677">
    <property type="term" value="F:DNA binding"/>
    <property type="evidence" value="ECO:0007669"/>
    <property type="project" value="InterPro"/>
</dbReference>
<gene>
    <name evidence="3" type="ORF">SAMN05421720_1256</name>
</gene>
<evidence type="ECO:0000256" key="1">
    <source>
        <dbReference type="ARBA" id="ARBA00007227"/>
    </source>
</evidence>
<dbReference type="Pfam" id="PF01381">
    <property type="entry name" value="HTH_3"/>
    <property type="match status" value="1"/>
</dbReference>
<dbReference type="InterPro" id="IPR052345">
    <property type="entry name" value="Rad_response_metalloprotease"/>
</dbReference>
<dbReference type="SUPFAM" id="SSF47413">
    <property type="entry name" value="lambda repressor-like DNA-binding domains"/>
    <property type="match status" value="1"/>
</dbReference>
<dbReference type="EMBL" id="FNAP01000025">
    <property type="protein sequence ID" value="SDF03459.1"/>
    <property type="molecule type" value="Genomic_DNA"/>
</dbReference>
<dbReference type="RefSeq" id="WP_092788055.1">
    <property type="nucleotide sequence ID" value="NZ_FNAP01000025.1"/>
</dbReference>
<dbReference type="OrthoDB" id="9794834at2"/>
<dbReference type="Gene3D" id="1.10.260.40">
    <property type="entry name" value="lambda repressor-like DNA-binding domains"/>
    <property type="match status" value="1"/>
</dbReference>
<feature type="domain" description="HTH cro/C1-type" evidence="2">
    <location>
        <begin position="12"/>
        <end position="66"/>
    </location>
</feature>
<dbReference type="Pfam" id="PF06114">
    <property type="entry name" value="Peptidase_M78"/>
    <property type="match status" value="1"/>
</dbReference>